<comment type="caution">
    <text evidence="1">The sequence shown here is derived from an EMBL/GenBank/DDBJ whole genome shotgun (WGS) entry which is preliminary data.</text>
</comment>
<reference evidence="1 2" key="2">
    <citation type="journal article" date="2021" name="Genomics">
        <title>High-quality reference genome for Clonorchis sinensis.</title>
        <authorList>
            <person name="Young N.D."/>
            <person name="Stroehlein A.J."/>
            <person name="Kinkar L."/>
            <person name="Wang T."/>
            <person name="Sohn W.M."/>
            <person name="Chang B.C.H."/>
            <person name="Kaur P."/>
            <person name="Weisz D."/>
            <person name="Dudchenko O."/>
            <person name="Aiden E.L."/>
            <person name="Korhonen P.K."/>
            <person name="Gasser R.B."/>
        </authorList>
    </citation>
    <scope>NUCLEOTIDE SEQUENCE [LARGE SCALE GENOMIC DNA]</scope>
    <source>
        <strain evidence="1">Cs-k2</strain>
    </source>
</reference>
<dbReference type="AlphaFoldDB" id="A0A8T1MT58"/>
<protein>
    <submittedName>
        <fullName evidence="1">Uncharacterized protein</fullName>
    </submittedName>
</protein>
<evidence type="ECO:0000313" key="2">
    <source>
        <dbReference type="Proteomes" id="UP000286415"/>
    </source>
</evidence>
<dbReference type="EMBL" id="NIRI02000042">
    <property type="protein sequence ID" value="KAG5451941.1"/>
    <property type="molecule type" value="Genomic_DNA"/>
</dbReference>
<sequence>YQRHASWAKKAAVQICDKPLVEYLAQLKVKIERPAKRALDRASRVPTTDLDEYAGAAVYSIYYLLQQTQQGLEKLCDYKKKCEIEYPGFDQWRYQCWYSLTDWARRMYYYIEDSEREVNRLYKRYVDKRSRRVP</sequence>
<organism evidence="1 2">
    <name type="scientific">Clonorchis sinensis</name>
    <name type="common">Chinese liver fluke</name>
    <dbReference type="NCBI Taxonomy" id="79923"/>
    <lineage>
        <taxon>Eukaryota</taxon>
        <taxon>Metazoa</taxon>
        <taxon>Spiralia</taxon>
        <taxon>Lophotrochozoa</taxon>
        <taxon>Platyhelminthes</taxon>
        <taxon>Trematoda</taxon>
        <taxon>Digenea</taxon>
        <taxon>Opisthorchiida</taxon>
        <taxon>Opisthorchiata</taxon>
        <taxon>Opisthorchiidae</taxon>
        <taxon>Clonorchis</taxon>
    </lineage>
</organism>
<accession>A0A8T1MT58</accession>
<proteinExistence type="predicted"/>
<keyword evidence="2" id="KW-1185">Reference proteome</keyword>
<dbReference type="OrthoDB" id="10387021at2759"/>
<evidence type="ECO:0000313" key="1">
    <source>
        <dbReference type="EMBL" id="KAG5451941.1"/>
    </source>
</evidence>
<gene>
    <name evidence="1" type="ORF">CSKR_110370</name>
</gene>
<name>A0A8T1MT58_CLOSI</name>
<dbReference type="Proteomes" id="UP000286415">
    <property type="component" value="Unassembled WGS sequence"/>
</dbReference>
<feature type="non-terminal residue" evidence="1">
    <location>
        <position position="1"/>
    </location>
</feature>
<reference evidence="1 2" key="1">
    <citation type="journal article" date="2018" name="Biotechnol. Adv.">
        <title>Improved genomic resources and new bioinformatic workflow for the carcinogenic parasite Clonorchis sinensis: Biotechnological implications.</title>
        <authorList>
            <person name="Wang D."/>
            <person name="Korhonen P.K."/>
            <person name="Gasser R.B."/>
            <person name="Young N.D."/>
        </authorList>
    </citation>
    <scope>NUCLEOTIDE SEQUENCE [LARGE SCALE GENOMIC DNA]</scope>
    <source>
        <strain evidence="1">Cs-k2</strain>
    </source>
</reference>